<dbReference type="InterPro" id="IPR011429">
    <property type="entry name" value="Cyt_c_Planctomycete-type"/>
</dbReference>
<dbReference type="Pfam" id="PF07635">
    <property type="entry name" value="PSCyt1"/>
    <property type="match status" value="1"/>
</dbReference>
<keyword evidence="1" id="KW-0732">Signal</keyword>
<dbReference type="PANTHER" id="PTHR35889:SF3">
    <property type="entry name" value="F-BOX DOMAIN-CONTAINING PROTEIN"/>
    <property type="match status" value="1"/>
</dbReference>
<dbReference type="AlphaFoldDB" id="A0A517XTK2"/>
<dbReference type="Pfam" id="PF13385">
    <property type="entry name" value="Laminin_G_3"/>
    <property type="match status" value="1"/>
</dbReference>
<dbReference type="RefSeq" id="WP_145239035.1">
    <property type="nucleotide sequence ID" value="NZ_CP036273.1"/>
</dbReference>
<name>A0A517XTK2_9BACT</name>
<dbReference type="EMBL" id="CP036273">
    <property type="protein sequence ID" value="QDU20823.1"/>
    <property type="molecule type" value="Genomic_DNA"/>
</dbReference>
<dbReference type="Gene3D" id="2.60.120.200">
    <property type="match status" value="1"/>
</dbReference>
<evidence type="ECO:0000313" key="4">
    <source>
        <dbReference type="EMBL" id="QDU20823.1"/>
    </source>
</evidence>
<evidence type="ECO:0000259" key="3">
    <source>
        <dbReference type="SMART" id="SM00560"/>
    </source>
</evidence>
<protein>
    <submittedName>
        <fullName evidence="4">Planctomycete cytochrome C</fullName>
    </submittedName>
</protein>
<dbReference type="SMART" id="SM00560">
    <property type="entry name" value="LamGL"/>
    <property type="match status" value="1"/>
</dbReference>
<gene>
    <name evidence="4" type="ORF">ETAA1_27840</name>
</gene>
<reference evidence="4 5" key="1">
    <citation type="submission" date="2019-02" db="EMBL/GenBank/DDBJ databases">
        <title>Deep-cultivation of Planctomycetes and their phenomic and genomic characterization uncovers novel biology.</title>
        <authorList>
            <person name="Wiegand S."/>
            <person name="Jogler M."/>
            <person name="Boedeker C."/>
            <person name="Pinto D."/>
            <person name="Vollmers J."/>
            <person name="Rivas-Marin E."/>
            <person name="Kohn T."/>
            <person name="Peeters S.H."/>
            <person name="Heuer A."/>
            <person name="Rast P."/>
            <person name="Oberbeckmann S."/>
            <person name="Bunk B."/>
            <person name="Jeske O."/>
            <person name="Meyerdierks A."/>
            <person name="Storesund J.E."/>
            <person name="Kallscheuer N."/>
            <person name="Luecker S."/>
            <person name="Lage O.M."/>
            <person name="Pohl T."/>
            <person name="Merkel B.J."/>
            <person name="Hornburger P."/>
            <person name="Mueller R.-W."/>
            <person name="Bruemmer F."/>
            <person name="Labrenz M."/>
            <person name="Spormann A.M."/>
            <person name="Op den Camp H."/>
            <person name="Overmann J."/>
            <person name="Amann R."/>
            <person name="Jetten M.S.M."/>
            <person name="Mascher T."/>
            <person name="Medema M.H."/>
            <person name="Devos D.P."/>
            <person name="Kaster A.-K."/>
            <person name="Ovreas L."/>
            <person name="Rohde M."/>
            <person name="Galperin M.Y."/>
            <person name="Jogler C."/>
        </authorList>
    </citation>
    <scope>NUCLEOTIDE SEQUENCE [LARGE SCALE GENOMIC DNA]</scope>
    <source>
        <strain evidence="4 5">ETA_A1</strain>
    </source>
</reference>
<keyword evidence="5" id="KW-1185">Reference proteome</keyword>
<evidence type="ECO:0000313" key="5">
    <source>
        <dbReference type="Proteomes" id="UP000319576"/>
    </source>
</evidence>
<dbReference type="Pfam" id="PF07587">
    <property type="entry name" value="PSD1"/>
    <property type="match status" value="1"/>
</dbReference>
<dbReference type="Proteomes" id="UP000319576">
    <property type="component" value="Chromosome"/>
</dbReference>
<evidence type="ECO:0000256" key="1">
    <source>
        <dbReference type="ARBA" id="ARBA00022729"/>
    </source>
</evidence>
<dbReference type="InterPro" id="IPR013320">
    <property type="entry name" value="ConA-like_dom_sf"/>
</dbReference>
<proteinExistence type="predicted"/>
<dbReference type="InterPro" id="IPR011444">
    <property type="entry name" value="DUF1549"/>
</dbReference>
<keyword evidence="2" id="KW-1015">Disulfide bond</keyword>
<dbReference type="InterPro" id="IPR022655">
    <property type="entry name" value="DUF1553"/>
</dbReference>
<dbReference type="InterPro" id="IPR006558">
    <property type="entry name" value="LamG-like"/>
</dbReference>
<dbReference type="SUPFAM" id="SSF49899">
    <property type="entry name" value="Concanavalin A-like lectins/glucanases"/>
    <property type="match status" value="1"/>
</dbReference>
<evidence type="ECO:0000256" key="2">
    <source>
        <dbReference type="ARBA" id="ARBA00023157"/>
    </source>
</evidence>
<organism evidence="4 5">
    <name type="scientific">Urbifossiella limnaea</name>
    <dbReference type="NCBI Taxonomy" id="2528023"/>
    <lineage>
        <taxon>Bacteria</taxon>
        <taxon>Pseudomonadati</taxon>
        <taxon>Planctomycetota</taxon>
        <taxon>Planctomycetia</taxon>
        <taxon>Gemmatales</taxon>
        <taxon>Gemmataceae</taxon>
        <taxon>Urbifossiella</taxon>
    </lineage>
</organism>
<feature type="domain" description="LamG-like jellyroll fold" evidence="3">
    <location>
        <begin position="507"/>
        <end position="648"/>
    </location>
</feature>
<dbReference type="KEGG" id="uli:ETAA1_27840"/>
<dbReference type="Pfam" id="PF07583">
    <property type="entry name" value="PSCyt2"/>
    <property type="match status" value="1"/>
</dbReference>
<dbReference type="PANTHER" id="PTHR35889">
    <property type="entry name" value="CYCLOINULO-OLIGOSACCHARIDE FRUCTANOTRANSFERASE-RELATED"/>
    <property type="match status" value="1"/>
</dbReference>
<sequence length="1073" mass="119158">MSRFSRLAGPAGLLALAAAVGWPFTPRAVEAQQPAAAPTPAKLEYNRDIRPILADNCFACHGADSAARKADLRLDRRDDAVQSGAIVPGDPAKSSLIERVCSTEPTEIMPPPKTKKVVTEAQKATLRRWVQEGAQYQPHWSFIAPTRPAVPAFTDEKAKAFVRTPIDAFVLKQLRANGLEPAPEADRRTLARRLALDVTGLPPEPADVEAVVNDQSPNWYESYVEKLMATPQWGEHRGRYWLDAARYADTHGIHFDNFREIWAYRDWVINAYNRNLPFDRFTVEQLAGDMLPEPTLDQRVATGFIRCNITTNEGGIIDEEYAVLYTRDRTETINAVWMGLTAGCAVCHDHKFDPISQREFYSMAAFFNNLAVPVRDGNIPNPNPIIPVPRGEDRARLDQLTPEMTAAKAKVDSRKTAAKADFAAWLKTAKAEDFGKQAPVGSLEFHAPLREDAGKSVGVVVNGKAREAKFAGGYDWSVARADKGKAFTIRAGEKLSFKDVGDFDRTQPFAVSFWVTIDKKGSGNGAVVARMDEANGHRGWDVWIQADRIGTHVVNTWPGDAMKVVAKGVIQPGKWTHVTVAHDGTGKAAGTKIYYNGEPQPFDTEADALKSTTRTAVPFTIGQRHTTGRLNGVALEDLRIYARTFTALDASQLAGSRRVADLLSKDAATRSAAETAELFNWWLVSQDRTYQQLSAAYRKLQEEEVSIRGRGTIAHVAVEKAGAPEAFILHRGDYDKRRDKVGAATPVALSAFPADLPKNRLGFANWLLRPDHPLTTRVTVNRFWQELYGTGLVRTAGDFGTTGELPSHPELLDWMAIEFREKGWDVKQFFKLLVTSSTYRQAAVATPEKVAKDRDNRLLSRGPRFRMDAEMVRDSALAASGLLVRRIGGASVRPYQPDGVWEAVAMIGSNTRDYRRDTGESLYRRSLYTFWKRSAPPASMEVLNAPNRELCTVRRDRTNTPLQALLTLNDVQYVEAARVLAERAIKTGGATPQTRLDFVARRLLSRPFRDNERPVVEGVLTDLLAHYRAKPDEARRLIAFGESRADATLDPIELAAYTMAVNQLMNLDEVLNK</sequence>
<accession>A0A517XTK2</accession>
<dbReference type="OrthoDB" id="127107at2"/>